<evidence type="ECO:0000313" key="1">
    <source>
        <dbReference type="EMBL" id="KGE77671.1"/>
    </source>
</evidence>
<protein>
    <submittedName>
        <fullName evidence="1">Uncharacterized protein</fullName>
    </submittedName>
</protein>
<accession>A0ABR4WSH0</accession>
<name>A0ABR4WSH0_9GAMM</name>
<organism evidence="1 2">
    <name type="scientific">Halomonas salina</name>
    <dbReference type="NCBI Taxonomy" id="42565"/>
    <lineage>
        <taxon>Bacteria</taxon>
        <taxon>Pseudomonadati</taxon>
        <taxon>Pseudomonadota</taxon>
        <taxon>Gammaproteobacteria</taxon>
        <taxon>Oceanospirillales</taxon>
        <taxon>Halomonadaceae</taxon>
        <taxon>Halomonas</taxon>
    </lineage>
</organism>
<dbReference type="EMBL" id="JOKD01000033">
    <property type="protein sequence ID" value="KGE77671.1"/>
    <property type="molecule type" value="Genomic_DNA"/>
</dbReference>
<reference evidence="1 2" key="1">
    <citation type="submission" date="2014-06" db="EMBL/GenBank/DDBJ databases">
        <title>Draft genome sequence of an extremely salt tolerant bacteria Halomonas salina/CIFRI 1.</title>
        <authorList>
            <person name="Behera B.D."/>
            <person name="Meena D.K."/>
            <person name="Das P."/>
            <person name="Maharana J."/>
            <person name="Paria P."/>
            <person name="Sharma A.P."/>
            <person name="Shamsudheen K.V."/>
            <person name="Rijit J."/>
            <person name="Dixit V."/>
            <person name="Verma A."/>
            <person name="Scaria V."/>
            <person name="Sivasubbu S."/>
        </authorList>
    </citation>
    <scope>NUCLEOTIDE SEQUENCE [LARGE SCALE GENOMIC DNA]</scope>
    <source>
        <strain evidence="1 2">CIFRI 1</strain>
    </source>
</reference>
<dbReference type="Proteomes" id="UP000029721">
    <property type="component" value="Unassembled WGS sequence"/>
</dbReference>
<gene>
    <name evidence="1" type="ORF">FP66_08585</name>
</gene>
<keyword evidence="2" id="KW-1185">Reference proteome</keyword>
<evidence type="ECO:0000313" key="2">
    <source>
        <dbReference type="Proteomes" id="UP000029721"/>
    </source>
</evidence>
<comment type="caution">
    <text evidence="1">The sequence shown here is derived from an EMBL/GenBank/DDBJ whole genome shotgun (WGS) entry which is preliminary data.</text>
</comment>
<dbReference type="RefSeq" id="WP_035597058.1">
    <property type="nucleotide sequence ID" value="NZ_JOKD01000033.1"/>
</dbReference>
<sequence length="78" mass="8402">MNTPSNIQPRTSYAVIGEPANAQGTNIGLLMGRDGDDGLREHALYDLSLEQAKRLASELQNTIWATEMMAASRRGGVA</sequence>
<proteinExistence type="predicted"/>